<dbReference type="OrthoDB" id="6619981at2759"/>
<organism evidence="2 3">
    <name type="scientific">Hermetia illucens</name>
    <name type="common">Black soldier fly</name>
    <dbReference type="NCBI Taxonomy" id="343691"/>
    <lineage>
        <taxon>Eukaryota</taxon>
        <taxon>Metazoa</taxon>
        <taxon>Ecdysozoa</taxon>
        <taxon>Arthropoda</taxon>
        <taxon>Hexapoda</taxon>
        <taxon>Insecta</taxon>
        <taxon>Pterygota</taxon>
        <taxon>Neoptera</taxon>
        <taxon>Endopterygota</taxon>
        <taxon>Diptera</taxon>
        <taxon>Brachycera</taxon>
        <taxon>Stratiomyomorpha</taxon>
        <taxon>Stratiomyidae</taxon>
        <taxon>Hermetiinae</taxon>
        <taxon>Hermetia</taxon>
    </lineage>
</organism>
<evidence type="ECO:0000313" key="2">
    <source>
        <dbReference type="EMBL" id="CAD7090872.1"/>
    </source>
</evidence>
<evidence type="ECO:0000256" key="1">
    <source>
        <dbReference type="SAM" id="MobiDB-lite"/>
    </source>
</evidence>
<sequence>MKHQQVVPDYTTMLKSSCLCLLLAFSGYVLLKLVQAIFYLPRHLQRNQEKLEEIAAKYAVKLNEEKASNKDDSSLENIPEVANEEGDNEAKKEK</sequence>
<protein>
    <submittedName>
        <fullName evidence="2">Uncharacterized protein</fullName>
    </submittedName>
</protein>
<dbReference type="OMA" id="QAIFYLP"/>
<dbReference type="AlphaFoldDB" id="A0A7R8Z2I0"/>
<dbReference type="EMBL" id="LR899013">
    <property type="protein sequence ID" value="CAD7090872.1"/>
    <property type="molecule type" value="Genomic_DNA"/>
</dbReference>
<gene>
    <name evidence="2" type="ORF">HERILL_LOCUS13328</name>
</gene>
<dbReference type="InParanoid" id="A0A7R8Z2I0"/>
<keyword evidence="3" id="KW-1185">Reference proteome</keyword>
<feature type="region of interest" description="Disordered" evidence="1">
    <location>
        <begin position="66"/>
        <end position="94"/>
    </location>
</feature>
<evidence type="ECO:0000313" key="3">
    <source>
        <dbReference type="Proteomes" id="UP000594454"/>
    </source>
</evidence>
<name>A0A7R8Z2I0_HERIL</name>
<reference evidence="2 3" key="1">
    <citation type="submission" date="2020-11" db="EMBL/GenBank/DDBJ databases">
        <authorList>
            <person name="Wallbank WR R."/>
            <person name="Pardo Diaz C."/>
            <person name="Kozak K."/>
            <person name="Martin S."/>
            <person name="Jiggins C."/>
            <person name="Moest M."/>
            <person name="Warren A I."/>
            <person name="Generalovic N T."/>
            <person name="Byers J.R.P. K."/>
            <person name="Montejo-Kovacevich G."/>
            <person name="Yen C E."/>
        </authorList>
    </citation>
    <scope>NUCLEOTIDE SEQUENCE [LARGE SCALE GENOMIC DNA]</scope>
</reference>
<proteinExistence type="predicted"/>
<dbReference type="Proteomes" id="UP000594454">
    <property type="component" value="Chromosome 5"/>
</dbReference>
<accession>A0A7R8Z2I0</accession>